<gene>
    <name evidence="1" type="ORF">UT75_C0001G0020</name>
</gene>
<proteinExistence type="predicted"/>
<organism evidence="1 2">
    <name type="scientific">Candidatus Yanofskybacteria bacterium GW2011_GWE2_40_11</name>
    <dbReference type="NCBI Taxonomy" id="1619033"/>
    <lineage>
        <taxon>Bacteria</taxon>
        <taxon>Candidatus Yanofskyibacteriota</taxon>
    </lineage>
</organism>
<name>A0A0G0QUU2_9BACT</name>
<evidence type="ECO:0000313" key="2">
    <source>
        <dbReference type="Proteomes" id="UP000034072"/>
    </source>
</evidence>
<evidence type="ECO:0000313" key="1">
    <source>
        <dbReference type="EMBL" id="KKR41116.1"/>
    </source>
</evidence>
<dbReference type="Proteomes" id="UP000034072">
    <property type="component" value="Unassembled WGS sequence"/>
</dbReference>
<reference evidence="1 2" key="1">
    <citation type="journal article" date="2015" name="Nature">
        <title>rRNA introns, odd ribosomes, and small enigmatic genomes across a large radiation of phyla.</title>
        <authorList>
            <person name="Brown C.T."/>
            <person name="Hug L.A."/>
            <person name="Thomas B.C."/>
            <person name="Sharon I."/>
            <person name="Castelle C.J."/>
            <person name="Singh A."/>
            <person name="Wilkins M.J."/>
            <person name="Williams K.H."/>
            <person name="Banfield J.F."/>
        </authorList>
    </citation>
    <scope>NUCLEOTIDE SEQUENCE [LARGE SCALE GENOMIC DNA]</scope>
</reference>
<dbReference type="AlphaFoldDB" id="A0A0G0QUU2"/>
<accession>A0A0G0QUU2</accession>
<sequence length="81" mass="9690">MSKRDFWTTILNHFEVYVNLRHAGHRHSVYVRDNVLPDEVGDELSKIFIRILRGEAFSEIKREITSRCRESRRKSKTSKSR</sequence>
<protein>
    <submittedName>
        <fullName evidence="1">Uncharacterized protein</fullName>
    </submittedName>
</protein>
<comment type="caution">
    <text evidence="1">The sequence shown here is derived from an EMBL/GenBank/DDBJ whole genome shotgun (WGS) entry which is preliminary data.</text>
</comment>
<dbReference type="EMBL" id="LBXZ01000001">
    <property type="protein sequence ID" value="KKR41116.1"/>
    <property type="molecule type" value="Genomic_DNA"/>
</dbReference>